<gene>
    <name evidence="2" type="ORF">CTM88_09575</name>
</gene>
<dbReference type="SUPFAM" id="SSF54427">
    <property type="entry name" value="NTF2-like"/>
    <property type="match status" value="1"/>
</dbReference>
<dbReference type="RefSeq" id="WP_065176408.1">
    <property type="nucleotide sequence ID" value="NZ_LZFA01000012.1"/>
</dbReference>
<sequence length="127" mass="15232">MKKSDYELVISHYFQMWIKRDFSHLDKLFTADIYYSECYGPEYFGLSEIYRWIDDMPAKQTVLAWEIKQFIHEPSTNTVVVEWYFKEQQKLDVNDFNGVSIIKFTPEGKICVIKEFESKSEHVAPFH</sequence>
<dbReference type="Gene3D" id="3.10.450.50">
    <property type="match status" value="1"/>
</dbReference>
<dbReference type="Proteomes" id="UP000240254">
    <property type="component" value="Unassembled WGS sequence"/>
</dbReference>
<reference evidence="2 3" key="1">
    <citation type="submission" date="2018-03" db="EMBL/GenBank/DDBJ databases">
        <title>Whole genome sequencing of Histamine producing bacteria.</title>
        <authorList>
            <person name="Butler K."/>
        </authorList>
    </citation>
    <scope>NUCLEOTIDE SEQUENCE [LARGE SCALE GENOMIC DNA]</scope>
    <source>
        <strain evidence="2 3">BS2</strain>
    </source>
</reference>
<accession>A0A2T3ILN1</accession>
<name>A0A2T3ILN1_9GAMM</name>
<evidence type="ECO:0000313" key="3">
    <source>
        <dbReference type="Proteomes" id="UP000240254"/>
    </source>
</evidence>
<protein>
    <submittedName>
        <fullName evidence="2">Nuclear transport factor 2 family protein</fullName>
    </submittedName>
</protein>
<dbReference type="EMBL" id="PYMK01000008">
    <property type="protein sequence ID" value="PSU29246.1"/>
    <property type="molecule type" value="Genomic_DNA"/>
</dbReference>
<evidence type="ECO:0000259" key="1">
    <source>
        <dbReference type="Pfam" id="PF12680"/>
    </source>
</evidence>
<organism evidence="2 3">
    <name type="scientific">Photobacterium aquimaris</name>
    <dbReference type="NCBI Taxonomy" id="512643"/>
    <lineage>
        <taxon>Bacteria</taxon>
        <taxon>Pseudomonadati</taxon>
        <taxon>Pseudomonadota</taxon>
        <taxon>Gammaproteobacteria</taxon>
        <taxon>Vibrionales</taxon>
        <taxon>Vibrionaceae</taxon>
        <taxon>Photobacterium</taxon>
    </lineage>
</organism>
<proteinExistence type="predicted"/>
<dbReference type="OrthoDB" id="9812089at2"/>
<dbReference type="InterPro" id="IPR032710">
    <property type="entry name" value="NTF2-like_dom_sf"/>
</dbReference>
<dbReference type="InterPro" id="IPR037401">
    <property type="entry name" value="SnoaL-like"/>
</dbReference>
<dbReference type="Pfam" id="PF12680">
    <property type="entry name" value="SnoaL_2"/>
    <property type="match status" value="1"/>
</dbReference>
<feature type="domain" description="SnoaL-like" evidence="1">
    <location>
        <begin position="12"/>
        <end position="111"/>
    </location>
</feature>
<evidence type="ECO:0000313" key="2">
    <source>
        <dbReference type="EMBL" id="PSU29246.1"/>
    </source>
</evidence>
<dbReference type="AlphaFoldDB" id="A0A2T3ILN1"/>
<comment type="caution">
    <text evidence="2">The sequence shown here is derived from an EMBL/GenBank/DDBJ whole genome shotgun (WGS) entry which is preliminary data.</text>
</comment>